<feature type="domain" description="G-protein coupled receptors family 1 profile" evidence="15">
    <location>
        <begin position="108"/>
        <end position="306"/>
    </location>
</feature>
<evidence type="ECO:0000256" key="8">
    <source>
        <dbReference type="ARBA" id="ARBA00023136"/>
    </source>
</evidence>
<evidence type="ECO:0000256" key="5">
    <source>
        <dbReference type="ARBA" id="ARBA00022725"/>
    </source>
</evidence>
<dbReference type="Gene3D" id="1.20.1070.10">
    <property type="entry name" value="Rhodopsin 7-helix transmembrane proteins"/>
    <property type="match status" value="1"/>
</dbReference>
<sequence>MYKTESKNRLQNSVQKNSSRFSLKNNNLLKRLTCITSFSLATNLPPFKIYLGLTPPDQHGSVCVYKSNAMVNFSQVSYFTLGAYFDPGPLRWLYFVIILSVYVLIVLSNLLLIVVICLNKTLHEPMYIFLCSLFINEVNGSTVCLVFIAYQILQDVHTISYNLCFLQIFLLYSYGAVNFTNLAVMSYDRYVAICFPLHYNTHMTQRKVTCLIVIVIWLSPLVAVGITIVLTASLKLCGNIMDSVYCDNYLIIKLACSDTTVNNIYEVVAATVFLATPVLVIFFTYIQIFRVCFNGTKQTRQKAVSTCTPHLFSVVNFAFGSAFQIFQTRYDLSHLPQILRIILSLYHLTCQPLFNTPMYGLNLTKVRNMCKNIFSK</sequence>
<evidence type="ECO:0000256" key="6">
    <source>
        <dbReference type="ARBA" id="ARBA00022989"/>
    </source>
</evidence>
<keyword evidence="9" id="KW-1015">Disulfide bond</keyword>
<evidence type="ECO:0000256" key="4">
    <source>
        <dbReference type="ARBA" id="ARBA00022692"/>
    </source>
</evidence>
<dbReference type="GO" id="GO:0004984">
    <property type="term" value="F:olfactory receptor activity"/>
    <property type="evidence" value="ECO:0007669"/>
    <property type="project" value="InterPro"/>
</dbReference>
<evidence type="ECO:0000256" key="2">
    <source>
        <dbReference type="ARBA" id="ARBA00022475"/>
    </source>
</evidence>
<dbReference type="InterPro" id="IPR017452">
    <property type="entry name" value="GPCR_Rhodpsn_7TM"/>
</dbReference>
<dbReference type="PANTHER" id="PTHR26451">
    <property type="entry name" value="G_PROTEIN_RECEP_F1_2 DOMAIN-CONTAINING PROTEIN"/>
    <property type="match status" value="1"/>
</dbReference>
<keyword evidence="17" id="KW-1185">Reference proteome</keyword>
<name>A0A3B4AZR1_9GOBI</name>
<evidence type="ECO:0000256" key="10">
    <source>
        <dbReference type="ARBA" id="ARBA00023170"/>
    </source>
</evidence>
<accession>A0A3B4AZR1</accession>
<feature type="transmembrane region" description="Helical" evidence="14">
    <location>
        <begin position="127"/>
        <end position="153"/>
    </location>
</feature>
<dbReference type="PRINTS" id="PR00237">
    <property type="entry name" value="GPCRRHODOPSN"/>
</dbReference>
<evidence type="ECO:0000256" key="3">
    <source>
        <dbReference type="ARBA" id="ARBA00022606"/>
    </source>
</evidence>
<keyword evidence="4 13" id="KW-0812">Transmembrane</keyword>
<dbReference type="GO" id="GO:0004930">
    <property type="term" value="F:G protein-coupled receptor activity"/>
    <property type="evidence" value="ECO:0007669"/>
    <property type="project" value="UniProtKB-KW"/>
</dbReference>
<feature type="transmembrane region" description="Helical" evidence="14">
    <location>
        <begin position="338"/>
        <end position="361"/>
    </location>
</feature>
<dbReference type="PROSITE" id="PS00237">
    <property type="entry name" value="G_PROTEIN_RECEP_F1_1"/>
    <property type="match status" value="1"/>
</dbReference>
<dbReference type="PANTHER" id="PTHR26451:SF885">
    <property type="entry name" value="OLFACTORY RECEPTOR"/>
    <property type="match status" value="1"/>
</dbReference>
<dbReference type="STRING" id="409849.ENSPMGP00000021954"/>
<dbReference type="Proteomes" id="UP000261520">
    <property type="component" value="Unplaced"/>
</dbReference>
<feature type="transmembrane region" description="Helical" evidence="14">
    <location>
        <begin position="208"/>
        <end position="234"/>
    </location>
</feature>
<keyword evidence="8 14" id="KW-0472">Membrane</keyword>
<dbReference type="SUPFAM" id="SSF81321">
    <property type="entry name" value="Family A G protein-coupled receptor-like"/>
    <property type="match status" value="1"/>
</dbReference>
<keyword evidence="11" id="KW-0325">Glycoprotein</keyword>
<evidence type="ECO:0000256" key="11">
    <source>
        <dbReference type="ARBA" id="ARBA00023180"/>
    </source>
</evidence>
<dbReference type="Ensembl" id="ENSPMGT00000023383.1">
    <property type="protein sequence ID" value="ENSPMGP00000021954.1"/>
    <property type="gene ID" value="ENSPMGG00000017739.1"/>
</dbReference>
<proteinExistence type="inferred from homology"/>
<feature type="transmembrane region" description="Helical" evidence="14">
    <location>
        <begin position="92"/>
        <end position="115"/>
    </location>
</feature>
<evidence type="ECO:0000256" key="1">
    <source>
        <dbReference type="ARBA" id="ARBA00004651"/>
    </source>
</evidence>
<dbReference type="GO" id="GO:0005549">
    <property type="term" value="F:odorant binding"/>
    <property type="evidence" value="ECO:0007669"/>
    <property type="project" value="TreeGrafter"/>
</dbReference>
<evidence type="ECO:0000256" key="13">
    <source>
        <dbReference type="RuleBase" id="RU000688"/>
    </source>
</evidence>
<dbReference type="Pfam" id="PF13853">
    <property type="entry name" value="7tm_4"/>
    <property type="match status" value="1"/>
</dbReference>
<protein>
    <recommendedName>
        <fullName evidence="14">Olfactory receptor</fullName>
    </recommendedName>
</protein>
<keyword evidence="6 14" id="KW-1133">Transmembrane helix</keyword>
<evidence type="ECO:0000313" key="16">
    <source>
        <dbReference type="Ensembl" id="ENSPMGP00000021954.1"/>
    </source>
</evidence>
<keyword evidence="2 14" id="KW-1003">Cell membrane</keyword>
<dbReference type="InterPro" id="IPR000725">
    <property type="entry name" value="Olfact_rcpt"/>
</dbReference>
<dbReference type="FunFam" id="1.20.1070.10:FF:000024">
    <property type="entry name" value="Olfactory receptor"/>
    <property type="match status" value="1"/>
</dbReference>
<comment type="similarity">
    <text evidence="13">Belongs to the G-protein coupled receptor 1 family.</text>
</comment>
<keyword evidence="7 13" id="KW-0297">G-protein coupled receptor</keyword>
<evidence type="ECO:0000259" key="15">
    <source>
        <dbReference type="PROSITE" id="PS50262"/>
    </source>
</evidence>
<dbReference type="PRINTS" id="PR00245">
    <property type="entry name" value="OLFACTORYR"/>
</dbReference>
<dbReference type="InterPro" id="IPR000276">
    <property type="entry name" value="GPCR_Rhodpsn"/>
</dbReference>
<comment type="subcellular location">
    <subcellularLocation>
        <location evidence="1 14">Cell membrane</location>
        <topology evidence="1 14">Multi-pass membrane protein</topology>
    </subcellularLocation>
</comment>
<feature type="transmembrane region" description="Helical" evidence="14">
    <location>
        <begin position="307"/>
        <end position="326"/>
    </location>
</feature>
<keyword evidence="5 14" id="KW-0552">Olfaction</keyword>
<organism evidence="16 17">
    <name type="scientific">Periophthalmus magnuspinnatus</name>
    <dbReference type="NCBI Taxonomy" id="409849"/>
    <lineage>
        <taxon>Eukaryota</taxon>
        <taxon>Metazoa</taxon>
        <taxon>Chordata</taxon>
        <taxon>Craniata</taxon>
        <taxon>Vertebrata</taxon>
        <taxon>Euteleostomi</taxon>
        <taxon>Actinopterygii</taxon>
        <taxon>Neopterygii</taxon>
        <taxon>Teleostei</taxon>
        <taxon>Neoteleostei</taxon>
        <taxon>Acanthomorphata</taxon>
        <taxon>Gobiaria</taxon>
        <taxon>Gobiiformes</taxon>
        <taxon>Gobioidei</taxon>
        <taxon>Gobiidae</taxon>
        <taxon>Oxudercinae</taxon>
        <taxon>Periophthalmus</taxon>
    </lineage>
</organism>
<dbReference type="InterPro" id="IPR052921">
    <property type="entry name" value="GPCR1_Superfamily_Member"/>
</dbReference>
<evidence type="ECO:0000256" key="12">
    <source>
        <dbReference type="ARBA" id="ARBA00023224"/>
    </source>
</evidence>
<feature type="transmembrane region" description="Helical" evidence="14">
    <location>
        <begin position="165"/>
        <end position="187"/>
    </location>
</feature>
<dbReference type="PROSITE" id="PS50262">
    <property type="entry name" value="G_PROTEIN_RECEP_F1_2"/>
    <property type="match status" value="1"/>
</dbReference>
<evidence type="ECO:0000256" key="9">
    <source>
        <dbReference type="ARBA" id="ARBA00023157"/>
    </source>
</evidence>
<keyword evidence="12 13" id="KW-0807">Transducer</keyword>
<dbReference type="AlphaFoldDB" id="A0A3B4AZR1"/>
<evidence type="ECO:0000313" key="17">
    <source>
        <dbReference type="Proteomes" id="UP000261520"/>
    </source>
</evidence>
<evidence type="ECO:0000256" key="14">
    <source>
        <dbReference type="RuleBase" id="RU363047"/>
    </source>
</evidence>
<dbReference type="GO" id="GO:0005886">
    <property type="term" value="C:plasma membrane"/>
    <property type="evidence" value="ECO:0007669"/>
    <property type="project" value="UniProtKB-SubCell"/>
</dbReference>
<reference evidence="16" key="1">
    <citation type="submission" date="2025-08" db="UniProtKB">
        <authorList>
            <consortium name="Ensembl"/>
        </authorList>
    </citation>
    <scope>IDENTIFICATION</scope>
</reference>
<keyword evidence="10 13" id="KW-0675">Receptor</keyword>
<evidence type="ECO:0000256" key="7">
    <source>
        <dbReference type="ARBA" id="ARBA00023040"/>
    </source>
</evidence>
<reference evidence="16" key="2">
    <citation type="submission" date="2025-09" db="UniProtKB">
        <authorList>
            <consortium name="Ensembl"/>
        </authorList>
    </citation>
    <scope>IDENTIFICATION</scope>
</reference>
<keyword evidence="3 14" id="KW-0716">Sensory transduction</keyword>
<feature type="transmembrane region" description="Helical" evidence="14">
    <location>
        <begin position="267"/>
        <end position="286"/>
    </location>
</feature>